<dbReference type="AlphaFoldDB" id="A0A0C2IZH1"/>
<evidence type="ECO:0000313" key="2">
    <source>
        <dbReference type="Proteomes" id="UP000031668"/>
    </source>
</evidence>
<organism evidence="1 2">
    <name type="scientific">Thelohanellus kitauei</name>
    <name type="common">Myxosporean</name>
    <dbReference type="NCBI Taxonomy" id="669202"/>
    <lineage>
        <taxon>Eukaryota</taxon>
        <taxon>Metazoa</taxon>
        <taxon>Cnidaria</taxon>
        <taxon>Myxozoa</taxon>
        <taxon>Myxosporea</taxon>
        <taxon>Bivalvulida</taxon>
        <taxon>Platysporina</taxon>
        <taxon>Myxobolidae</taxon>
        <taxon>Thelohanellus</taxon>
    </lineage>
</organism>
<dbReference type="EMBL" id="JWZT01001930">
    <property type="protein sequence ID" value="KII70924.1"/>
    <property type="molecule type" value="Genomic_DNA"/>
</dbReference>
<reference evidence="1 2" key="1">
    <citation type="journal article" date="2014" name="Genome Biol. Evol.">
        <title>The genome of the myxosporean Thelohanellus kitauei shows adaptations to nutrient acquisition within its fish host.</title>
        <authorList>
            <person name="Yang Y."/>
            <person name="Xiong J."/>
            <person name="Zhou Z."/>
            <person name="Huo F."/>
            <person name="Miao W."/>
            <person name="Ran C."/>
            <person name="Liu Y."/>
            <person name="Zhang J."/>
            <person name="Feng J."/>
            <person name="Wang M."/>
            <person name="Wang M."/>
            <person name="Wang L."/>
            <person name="Yao B."/>
        </authorList>
    </citation>
    <scope>NUCLEOTIDE SEQUENCE [LARGE SCALE GENOMIC DNA]</scope>
    <source>
        <strain evidence="1">Wuqing</strain>
    </source>
</reference>
<name>A0A0C2IZH1_THEKT</name>
<accession>A0A0C2IZH1</accession>
<comment type="caution">
    <text evidence="1">The sequence shown here is derived from an EMBL/GenBank/DDBJ whole genome shotgun (WGS) entry which is preliminary data.</text>
</comment>
<dbReference type="Proteomes" id="UP000031668">
    <property type="component" value="Unassembled WGS sequence"/>
</dbReference>
<proteinExistence type="predicted"/>
<gene>
    <name evidence="1" type="ORF">RF11_13181</name>
</gene>
<keyword evidence="2" id="KW-1185">Reference proteome</keyword>
<sequence>MVILEVKSRFTSQQENVQIGNAALSDSTLTSTRRKVSTLNAAQKGLSHVDNVTIEVDAKYIQNCTERCFNYIPGRNKKRLKTEEQELSGSCSLQRDLKKSCLDIHNKGIVDDSLDEKR</sequence>
<evidence type="ECO:0000313" key="1">
    <source>
        <dbReference type="EMBL" id="KII70924.1"/>
    </source>
</evidence>
<protein>
    <submittedName>
        <fullName evidence="1">Uncharacterized protein</fullName>
    </submittedName>
</protein>